<evidence type="ECO:0000313" key="1">
    <source>
        <dbReference type="EMBL" id="ATW34053.1"/>
    </source>
</evidence>
<dbReference type="AlphaFoldDB" id="A0A2D3TE97"/>
<protein>
    <submittedName>
        <fullName evidence="1">Uncharacterized protein</fullName>
    </submittedName>
</protein>
<accession>A0A2D3TE97</accession>
<organism evidence="1 2">
    <name type="scientific">Candidatus Williamhamiltonella defendens</name>
    <dbReference type="NCBI Taxonomy" id="138072"/>
    <lineage>
        <taxon>Bacteria</taxon>
        <taxon>Pseudomonadati</taxon>
        <taxon>Pseudomonadota</taxon>
        <taxon>Gammaproteobacteria</taxon>
        <taxon>Enterobacterales</taxon>
        <taxon>Enterobacteriaceae</taxon>
        <taxon>aphid secondary symbionts</taxon>
        <taxon>Candidatus Williamhamiltonella</taxon>
    </lineage>
</organism>
<dbReference type="EMBL" id="CP017613">
    <property type="protein sequence ID" value="ATW34053.1"/>
    <property type="molecule type" value="Genomic_DNA"/>
</dbReference>
<sequence>MTCTQIWVQARFIFPDRLRISPPFASSFTLNTIHPLFLLIQSASKKPLICSLLLLIRNLTFL</sequence>
<evidence type="ECO:0000313" key="2">
    <source>
        <dbReference type="Proteomes" id="UP000229055"/>
    </source>
</evidence>
<reference evidence="2" key="1">
    <citation type="submission" date="2016-10" db="EMBL/GenBank/DDBJ databases">
        <authorList>
            <person name="Chevignon G."/>
        </authorList>
    </citation>
    <scope>NUCLEOTIDE SEQUENCE [LARGE SCALE GENOMIC DNA]</scope>
    <source>
        <strain evidence="2">ZA17</strain>
    </source>
</reference>
<dbReference type="Proteomes" id="UP000229055">
    <property type="component" value="Chromosome"/>
</dbReference>
<proteinExistence type="predicted"/>
<name>A0A2D3TE97_9ENTR</name>
<gene>
    <name evidence="1" type="ORF">BJP43_07045</name>
</gene>
<reference evidence="2" key="2">
    <citation type="submission" date="2017-11" db="EMBL/GenBank/DDBJ databases">
        <title>PacBio sequencing of new strain of the secondary endosymbiont Candidatus Hamiltonella defensa.</title>
        <authorList>
            <person name="Strand M.R."/>
            <person name="Oliver K."/>
        </authorList>
    </citation>
    <scope>NUCLEOTIDE SEQUENCE [LARGE SCALE GENOMIC DNA]</scope>
    <source>
        <strain evidence="2">ZA17</strain>
    </source>
</reference>